<dbReference type="RefSeq" id="WP_379019552.1">
    <property type="nucleotide sequence ID" value="NZ_JBHUGY010000021.1"/>
</dbReference>
<accession>A0ABW4WE93</accession>
<organism evidence="1 2">
    <name type="scientific">Mesorhizobium calcicola</name>
    <dbReference type="NCBI Taxonomy" id="1300310"/>
    <lineage>
        <taxon>Bacteria</taxon>
        <taxon>Pseudomonadati</taxon>
        <taxon>Pseudomonadota</taxon>
        <taxon>Alphaproteobacteria</taxon>
        <taxon>Hyphomicrobiales</taxon>
        <taxon>Phyllobacteriaceae</taxon>
        <taxon>Mesorhizobium</taxon>
    </lineage>
</organism>
<sequence>MYDWDTDDYTAAQRTAYEAIRQRHPTLVTKGFGCYAGWLPILGRFFDEVASAKAAAPEVSFDLLQVKEKYGALSIHYVVPRNTQVAREDDARRRIGGAYERAWKEANKTCDV</sequence>
<dbReference type="EMBL" id="JBHUGY010000021">
    <property type="protein sequence ID" value="MFD2054198.1"/>
    <property type="molecule type" value="Genomic_DNA"/>
</dbReference>
<proteinExistence type="predicted"/>
<gene>
    <name evidence="1" type="ORF">ACFSQT_14175</name>
</gene>
<protein>
    <submittedName>
        <fullName evidence="1">Uncharacterized protein</fullName>
    </submittedName>
</protein>
<keyword evidence="2" id="KW-1185">Reference proteome</keyword>
<dbReference type="Proteomes" id="UP001597349">
    <property type="component" value="Unassembled WGS sequence"/>
</dbReference>
<evidence type="ECO:0000313" key="1">
    <source>
        <dbReference type="EMBL" id="MFD2054198.1"/>
    </source>
</evidence>
<reference evidence="2" key="1">
    <citation type="journal article" date="2019" name="Int. J. Syst. Evol. Microbiol.">
        <title>The Global Catalogue of Microorganisms (GCM) 10K type strain sequencing project: providing services to taxonomists for standard genome sequencing and annotation.</title>
        <authorList>
            <consortium name="The Broad Institute Genomics Platform"/>
            <consortium name="The Broad Institute Genome Sequencing Center for Infectious Disease"/>
            <person name="Wu L."/>
            <person name="Ma J."/>
        </authorList>
    </citation>
    <scope>NUCLEOTIDE SEQUENCE [LARGE SCALE GENOMIC DNA]</scope>
    <source>
        <strain evidence="2">CGMCC 1.16226</strain>
    </source>
</reference>
<evidence type="ECO:0000313" key="2">
    <source>
        <dbReference type="Proteomes" id="UP001597349"/>
    </source>
</evidence>
<name>A0ABW4WE93_9HYPH</name>
<comment type="caution">
    <text evidence="1">The sequence shown here is derived from an EMBL/GenBank/DDBJ whole genome shotgun (WGS) entry which is preliminary data.</text>
</comment>